<accession>A0A2V2WQI6</accession>
<protein>
    <submittedName>
        <fullName evidence="3">Mucin-associated surface protein (MASP)</fullName>
    </submittedName>
</protein>
<dbReference type="VEuPathDB" id="TriTrypDB:TcYC6_0164560"/>
<organism evidence="3 4">
    <name type="scientific">Trypanosoma cruzi</name>
    <dbReference type="NCBI Taxonomy" id="5693"/>
    <lineage>
        <taxon>Eukaryota</taxon>
        <taxon>Discoba</taxon>
        <taxon>Euglenozoa</taxon>
        <taxon>Kinetoplastea</taxon>
        <taxon>Metakinetoplastina</taxon>
        <taxon>Trypanosomatida</taxon>
        <taxon>Trypanosomatidae</taxon>
        <taxon>Trypanosoma</taxon>
        <taxon>Schizotrypanum</taxon>
    </lineage>
</organism>
<comment type="caution">
    <text evidence="3">The sequence shown here is derived from an EMBL/GenBank/DDBJ whole genome shotgun (WGS) entry which is preliminary data.</text>
</comment>
<dbReference type="VEuPathDB" id="TriTrypDB:C3747_64g164"/>
<feature type="compositionally biased region" description="Basic and acidic residues" evidence="1">
    <location>
        <begin position="243"/>
        <end position="266"/>
    </location>
</feature>
<dbReference type="OrthoDB" id="254728at2759"/>
<feature type="chain" id="PRO_5016178076" evidence="2">
    <location>
        <begin position="26"/>
        <end position="430"/>
    </location>
</feature>
<dbReference type="VEuPathDB" id="TriTrypDB:C4B63_60g109"/>
<keyword evidence="2" id="KW-0732">Signal</keyword>
<dbReference type="VEuPathDB" id="TriTrypDB:ECC02_000817"/>
<feature type="compositionally biased region" description="Low complexity" evidence="1">
    <location>
        <begin position="308"/>
        <end position="323"/>
    </location>
</feature>
<reference evidence="3 4" key="1">
    <citation type="journal article" date="2018" name="Microb. Genom.">
        <title>Expanding an expanded genome: long-read sequencing of Trypanosoma cruzi.</title>
        <authorList>
            <person name="Berna L."/>
            <person name="Rodriguez M."/>
            <person name="Chiribao M.L."/>
            <person name="Parodi-Talice A."/>
            <person name="Pita S."/>
            <person name="Rijo G."/>
            <person name="Alvarez-Valin F."/>
            <person name="Robello C."/>
        </authorList>
    </citation>
    <scope>NUCLEOTIDE SEQUENCE [LARGE SCALE GENOMIC DNA]</scope>
    <source>
        <strain evidence="3 4">TCC</strain>
    </source>
</reference>
<dbReference type="VEuPathDB" id="TriTrypDB:TcCLB.508999.150"/>
<evidence type="ECO:0000313" key="3">
    <source>
        <dbReference type="EMBL" id="PWV10896.1"/>
    </source>
</evidence>
<dbReference type="VEuPathDB" id="TriTrypDB:TcG_11810"/>
<dbReference type="Proteomes" id="UP000246078">
    <property type="component" value="Unassembled WGS sequence"/>
</dbReference>
<dbReference type="VEuPathDB" id="TriTrypDB:Tc_MARK_3973"/>
<gene>
    <name evidence="3" type="ORF">C3747_64g164</name>
</gene>
<dbReference type="VEuPathDB" id="TriTrypDB:BCY84_10562"/>
<evidence type="ECO:0000256" key="2">
    <source>
        <dbReference type="SAM" id="SignalP"/>
    </source>
</evidence>
<dbReference type="VEuPathDB" id="TriTrypDB:TcCLB.506601.40"/>
<sequence>MMAMTMTGRVLLVCALCVLWCGAGGVCDEGQEAGTLSPPPGSVHGDQGGVLSGIGRMKPSDIDGQVAVDGGVRDREESKHLSSHVPLVDAKDVTPAGIGGAGNGAVEEVAPEENESLQNSCDEDGEMSEGCVKVQGSNGFPGSGGGHVDRGRQQDDRNPPLPLSDQTSSEEINSPLPAEGKPKNRRPVSRQLPVEEEQTDPVNIRLQEEAATLESEAVRNVASSHSQESAAELANGTLPAHARVTEAEDRSKHIVDPHKDAAEKQKKPAHTTGKSKSTAASGDAHKTTASPAAVDNEAAIKKAKSPGDASSLTSISDNSSNNDTEQNNARDTSEEASHSTENAATHSAGIPRAPNTTVKTDDTATQEDSNSDGSNVKMGEAAPQTTGTAQANDTVTTGESDSSTAASHTTSPLLLLLLVACTAAAAVVAA</sequence>
<name>A0A2V2WQI6_TRYCR</name>
<feature type="compositionally biased region" description="Basic and acidic residues" evidence="1">
    <location>
        <begin position="147"/>
        <end position="158"/>
    </location>
</feature>
<evidence type="ECO:0000256" key="1">
    <source>
        <dbReference type="SAM" id="MobiDB-lite"/>
    </source>
</evidence>
<feature type="region of interest" description="Disordered" evidence="1">
    <location>
        <begin position="35"/>
        <end position="66"/>
    </location>
</feature>
<feature type="signal peptide" evidence="2">
    <location>
        <begin position="1"/>
        <end position="25"/>
    </location>
</feature>
<dbReference type="VEuPathDB" id="TriTrypDB:TcCL_ESM09270"/>
<evidence type="ECO:0000313" key="4">
    <source>
        <dbReference type="Proteomes" id="UP000246078"/>
    </source>
</evidence>
<proteinExistence type="predicted"/>
<feature type="region of interest" description="Disordered" evidence="1">
    <location>
        <begin position="92"/>
        <end position="409"/>
    </location>
</feature>
<dbReference type="VEuPathDB" id="TriTrypDB:TcBrA4_0173530"/>
<feature type="compositionally biased region" description="Acidic residues" evidence="1">
    <location>
        <begin position="109"/>
        <end position="127"/>
    </location>
</feature>
<dbReference type="EMBL" id="PRFC01000064">
    <property type="protein sequence ID" value="PWV10896.1"/>
    <property type="molecule type" value="Genomic_DNA"/>
</dbReference>
<feature type="compositionally biased region" description="Polar residues" evidence="1">
    <location>
        <begin position="383"/>
        <end position="401"/>
    </location>
</feature>
<dbReference type="AlphaFoldDB" id="A0A2V2WQI6"/>